<dbReference type="AlphaFoldDB" id="A0A699VTF0"/>
<feature type="compositionally biased region" description="Basic and acidic residues" evidence="1">
    <location>
        <begin position="24"/>
        <end position="36"/>
    </location>
</feature>
<dbReference type="EMBL" id="BKCJ011488751">
    <property type="protein sequence ID" value="GFD37643.1"/>
    <property type="molecule type" value="Genomic_DNA"/>
</dbReference>
<reference evidence="2" key="1">
    <citation type="journal article" date="2019" name="Sci. Rep.">
        <title>Draft genome of Tanacetum cinerariifolium, the natural source of mosquito coil.</title>
        <authorList>
            <person name="Yamashiro T."/>
            <person name="Shiraishi A."/>
            <person name="Satake H."/>
            <person name="Nakayama K."/>
        </authorList>
    </citation>
    <scope>NUCLEOTIDE SEQUENCE</scope>
</reference>
<evidence type="ECO:0000313" key="2">
    <source>
        <dbReference type="EMBL" id="GFD37643.1"/>
    </source>
</evidence>
<gene>
    <name evidence="2" type="ORF">Tci_909612</name>
</gene>
<evidence type="ECO:0000256" key="1">
    <source>
        <dbReference type="SAM" id="MobiDB-lite"/>
    </source>
</evidence>
<organism evidence="2">
    <name type="scientific">Tanacetum cinerariifolium</name>
    <name type="common">Dalmatian daisy</name>
    <name type="synonym">Chrysanthemum cinerariifolium</name>
    <dbReference type="NCBI Taxonomy" id="118510"/>
    <lineage>
        <taxon>Eukaryota</taxon>
        <taxon>Viridiplantae</taxon>
        <taxon>Streptophyta</taxon>
        <taxon>Embryophyta</taxon>
        <taxon>Tracheophyta</taxon>
        <taxon>Spermatophyta</taxon>
        <taxon>Magnoliopsida</taxon>
        <taxon>eudicotyledons</taxon>
        <taxon>Gunneridae</taxon>
        <taxon>Pentapetalae</taxon>
        <taxon>asterids</taxon>
        <taxon>campanulids</taxon>
        <taxon>Asterales</taxon>
        <taxon>Asteraceae</taxon>
        <taxon>Asteroideae</taxon>
        <taxon>Anthemideae</taxon>
        <taxon>Anthemidinae</taxon>
        <taxon>Tanacetum</taxon>
    </lineage>
</organism>
<name>A0A699VTF0_TANCI</name>
<proteinExistence type="predicted"/>
<accession>A0A699VTF0</accession>
<protein>
    <submittedName>
        <fullName evidence="2">Uncharacterized protein</fullName>
    </submittedName>
</protein>
<feature type="non-terminal residue" evidence="2">
    <location>
        <position position="1"/>
    </location>
</feature>
<feature type="region of interest" description="Disordered" evidence="1">
    <location>
        <begin position="1"/>
        <end position="89"/>
    </location>
</feature>
<comment type="caution">
    <text evidence="2">The sequence shown here is derived from an EMBL/GenBank/DDBJ whole genome shotgun (WGS) entry which is preliminary data.</text>
</comment>
<sequence>KTHRHQNHRCPVADLLIRGNQADDDGRNPHQHEGEQQHGFATDLVAEVPEHDSAQWPPEKPHGIGGESRQHTDDRVERGKEDFVEDQGGSCAVEEKVVPLDGRARHARSTGKPVGLGVPGSAGIECTGVRRYSVLHKLLRLFIVVQGVMRCGVVRF</sequence>
<feature type="compositionally biased region" description="Basic and acidic residues" evidence="1">
    <location>
        <begin position="68"/>
        <end position="82"/>
    </location>
</feature>